<feature type="region of interest" description="Disordered" evidence="1">
    <location>
        <begin position="274"/>
        <end position="322"/>
    </location>
</feature>
<feature type="compositionally biased region" description="Polar residues" evidence="1">
    <location>
        <begin position="471"/>
        <end position="488"/>
    </location>
</feature>
<dbReference type="RefSeq" id="XP_001017952.1">
    <property type="nucleotide sequence ID" value="XM_001017952.1"/>
</dbReference>
<sequence length="725" mass="83572">MNNSHDNYAHLNGKQTNQQQVNKSETQLNTKKAGGEENFGEENTYINEQEGESVVGSPNNLKKIKKNLSGSTVNCIAKNSTATASFDDRHLDAHDNHQSLHDINNNNKEHSEQYHNAQLSHEFDYQNLDIFDMQRDLRVASLNKIFSIFILNISSRVSQQAFIELLVFITLLRKALNEKGWETCSSPLPYEQLRHYMRSPYGYLIPIPGHHIAALGTQNHSSQNEINHEQQDKKKQSRKRKQTDNMTTAETYTGVQSKKGCNDQEINCVLQEEEEEYDNEDMNEEQVENQKDQNENQNEQQAKNENKNNLIKNKNYSGDKQNQNTPYINQLEFCETNCGQRITEISNSFIIECLPTYFKSAISNANELHVIGPSEEGMKNACYILQLFINWMYVFKFSESRLVFSDSSSADDETDEKDFGEEQDLQDKNKGTFSEKKSKKTDENIQSHQDIEQELDNNNDISQDHLEGRNSNKFKNNLSGSNRKSNKFNSLYDDLEDESKENRHHGNQYNNDIEMIGGRKQRKLDVEDNQNMMLQGDINNYFMQGNMNFSQFQGLQDSMKLNNLFNAQMYHGTPNYFRQQSAANSTTYMNYSNRFHGGDHSTSFYNSNNSTTFYHHPTPVAYQYCNNYNASYPRSNKYGDQETPKINGYTNGNLSVKAGQIPMMYGFPIPPQAYNGYTIINPIMYPQMQPLYYQQQLFLSPQSIMAQNSMGDLYMGTNAGQNELN</sequence>
<name>Q23MD2_TETTS</name>
<dbReference type="AlphaFoldDB" id="Q23MD2"/>
<feature type="compositionally biased region" description="Polar residues" evidence="1">
    <location>
        <begin position="13"/>
        <end position="30"/>
    </location>
</feature>
<dbReference type="GeneID" id="7823857"/>
<dbReference type="Proteomes" id="UP000009168">
    <property type="component" value="Unassembled WGS sequence"/>
</dbReference>
<dbReference type="InParanoid" id="Q23MD2"/>
<feature type="region of interest" description="Disordered" evidence="1">
    <location>
        <begin position="1"/>
        <end position="58"/>
    </location>
</feature>
<evidence type="ECO:0000313" key="3">
    <source>
        <dbReference type="Proteomes" id="UP000009168"/>
    </source>
</evidence>
<dbReference type="HOGENOM" id="CLU_381992_0_0_1"/>
<feature type="compositionally biased region" description="Basic and acidic residues" evidence="1">
    <location>
        <begin position="425"/>
        <end position="451"/>
    </location>
</feature>
<proteinExistence type="predicted"/>
<accession>Q23MD2</accession>
<gene>
    <name evidence="2" type="ORF">TTHERM_00621270</name>
</gene>
<reference evidence="3" key="1">
    <citation type="journal article" date="2006" name="PLoS Biol.">
        <title>Macronuclear genome sequence of the ciliate Tetrahymena thermophila, a model eukaryote.</title>
        <authorList>
            <person name="Eisen J.A."/>
            <person name="Coyne R.S."/>
            <person name="Wu M."/>
            <person name="Wu D."/>
            <person name="Thiagarajan M."/>
            <person name="Wortman J.R."/>
            <person name="Badger J.H."/>
            <person name="Ren Q."/>
            <person name="Amedeo P."/>
            <person name="Jones K.M."/>
            <person name="Tallon L.J."/>
            <person name="Delcher A.L."/>
            <person name="Salzberg S.L."/>
            <person name="Silva J.C."/>
            <person name="Haas B.J."/>
            <person name="Majoros W.H."/>
            <person name="Farzad M."/>
            <person name="Carlton J.M."/>
            <person name="Smith R.K. Jr."/>
            <person name="Garg J."/>
            <person name="Pearlman R.E."/>
            <person name="Karrer K.M."/>
            <person name="Sun L."/>
            <person name="Manning G."/>
            <person name="Elde N.C."/>
            <person name="Turkewitz A.P."/>
            <person name="Asai D.J."/>
            <person name="Wilkes D.E."/>
            <person name="Wang Y."/>
            <person name="Cai H."/>
            <person name="Collins K."/>
            <person name="Stewart B.A."/>
            <person name="Lee S.R."/>
            <person name="Wilamowska K."/>
            <person name="Weinberg Z."/>
            <person name="Ruzzo W.L."/>
            <person name="Wloga D."/>
            <person name="Gaertig J."/>
            <person name="Frankel J."/>
            <person name="Tsao C.-C."/>
            <person name="Gorovsky M.A."/>
            <person name="Keeling P.J."/>
            <person name="Waller R.F."/>
            <person name="Patron N.J."/>
            <person name="Cherry J.M."/>
            <person name="Stover N.A."/>
            <person name="Krieger C.J."/>
            <person name="del Toro C."/>
            <person name="Ryder H.F."/>
            <person name="Williamson S.C."/>
            <person name="Barbeau R.A."/>
            <person name="Hamilton E.P."/>
            <person name="Orias E."/>
        </authorList>
    </citation>
    <scope>NUCLEOTIDE SEQUENCE [LARGE SCALE GENOMIC DNA]</scope>
    <source>
        <strain evidence="3">SB210</strain>
    </source>
</reference>
<feature type="compositionally biased region" description="Acidic residues" evidence="1">
    <location>
        <begin position="409"/>
        <end position="424"/>
    </location>
</feature>
<evidence type="ECO:0000313" key="2">
    <source>
        <dbReference type="EMBL" id="EAR97707.1"/>
    </source>
</evidence>
<feature type="region of interest" description="Disordered" evidence="1">
    <location>
        <begin position="221"/>
        <end position="256"/>
    </location>
</feature>
<evidence type="ECO:0000256" key="1">
    <source>
        <dbReference type="SAM" id="MobiDB-lite"/>
    </source>
</evidence>
<organism evidence="2 3">
    <name type="scientific">Tetrahymena thermophila (strain SB210)</name>
    <dbReference type="NCBI Taxonomy" id="312017"/>
    <lineage>
        <taxon>Eukaryota</taxon>
        <taxon>Sar</taxon>
        <taxon>Alveolata</taxon>
        <taxon>Ciliophora</taxon>
        <taxon>Intramacronucleata</taxon>
        <taxon>Oligohymenophorea</taxon>
        <taxon>Hymenostomatida</taxon>
        <taxon>Tetrahymenina</taxon>
        <taxon>Tetrahymenidae</taxon>
        <taxon>Tetrahymena</taxon>
    </lineage>
</organism>
<dbReference type="KEGG" id="tet:TTHERM_00621270"/>
<dbReference type="EMBL" id="GG662661">
    <property type="protein sequence ID" value="EAR97707.1"/>
    <property type="molecule type" value="Genomic_DNA"/>
</dbReference>
<feature type="region of interest" description="Disordered" evidence="1">
    <location>
        <begin position="407"/>
        <end position="488"/>
    </location>
</feature>
<feature type="compositionally biased region" description="Polar residues" evidence="1">
    <location>
        <begin position="244"/>
        <end position="256"/>
    </location>
</feature>
<feature type="compositionally biased region" description="Low complexity" evidence="1">
    <location>
        <begin position="295"/>
        <end position="315"/>
    </location>
</feature>
<feature type="compositionally biased region" description="Acidic residues" evidence="1">
    <location>
        <begin position="274"/>
        <end position="287"/>
    </location>
</feature>
<keyword evidence="3" id="KW-1185">Reference proteome</keyword>
<protein>
    <submittedName>
        <fullName evidence="2">Uncharacterized protein</fullName>
    </submittedName>
</protein>